<evidence type="ECO:0000256" key="1">
    <source>
        <dbReference type="ARBA" id="ARBA00022598"/>
    </source>
</evidence>
<dbReference type="Pfam" id="PF00550">
    <property type="entry name" value="PP-binding"/>
    <property type="match status" value="1"/>
</dbReference>
<dbReference type="InterPro" id="IPR023213">
    <property type="entry name" value="CAT-like_dom_sf"/>
</dbReference>
<feature type="domain" description="Carrier" evidence="3">
    <location>
        <begin position="1"/>
        <end position="52"/>
    </location>
</feature>
<gene>
    <name evidence="4" type="ORF">M422DRAFT_268492</name>
</gene>
<dbReference type="InterPro" id="IPR009081">
    <property type="entry name" value="PP-bd_ACP"/>
</dbReference>
<sequence length="239" mass="27174">MSANLFQLGGHSLTAMRILIRLRKEFNIKLDIQIFMKDLSILSITGLVATSQHDLTLPNNIDSISVSKNAEIQAQQVLSAEASTIFNLTADFPSRFLIVKVSEELHYLSIVLHHICTDGWSMGIIEKELSIAYNSDLDSQDPRLWPLSVRYRDYSMWGKTKQNTTKVEDQLQYQEKHLKGVAPLELPSDFLRPEELSCNWDEVTFDISASCIEMIQNLALKNTTSLFSVLLTAFRTTLY</sequence>
<dbReference type="GO" id="GO:0009239">
    <property type="term" value="P:enterobactin biosynthetic process"/>
    <property type="evidence" value="ECO:0007669"/>
    <property type="project" value="TreeGrafter"/>
</dbReference>
<keyword evidence="5" id="KW-1185">Reference proteome</keyword>
<dbReference type="InterPro" id="IPR036736">
    <property type="entry name" value="ACP-like_sf"/>
</dbReference>
<dbReference type="Proteomes" id="UP000054279">
    <property type="component" value="Unassembled WGS sequence"/>
</dbReference>
<dbReference type="Gene3D" id="3.30.559.10">
    <property type="entry name" value="Chloramphenicol acetyltransferase-like domain"/>
    <property type="match status" value="1"/>
</dbReference>
<keyword evidence="2" id="KW-0511">Multifunctional enzyme</keyword>
<dbReference type="Gene3D" id="3.30.559.30">
    <property type="entry name" value="Nonribosomal peptide synthetase, condensation domain"/>
    <property type="match status" value="1"/>
</dbReference>
<dbReference type="GO" id="GO:0009366">
    <property type="term" value="C:enterobactin synthetase complex"/>
    <property type="evidence" value="ECO:0007669"/>
    <property type="project" value="TreeGrafter"/>
</dbReference>
<dbReference type="SUPFAM" id="SSF52777">
    <property type="entry name" value="CoA-dependent acyltransferases"/>
    <property type="match status" value="2"/>
</dbReference>
<dbReference type="GO" id="GO:0005829">
    <property type="term" value="C:cytosol"/>
    <property type="evidence" value="ECO:0007669"/>
    <property type="project" value="TreeGrafter"/>
</dbReference>
<organism evidence="4 5">
    <name type="scientific">Sphaerobolus stellatus (strain SS14)</name>
    <dbReference type="NCBI Taxonomy" id="990650"/>
    <lineage>
        <taxon>Eukaryota</taxon>
        <taxon>Fungi</taxon>
        <taxon>Dikarya</taxon>
        <taxon>Basidiomycota</taxon>
        <taxon>Agaricomycotina</taxon>
        <taxon>Agaricomycetes</taxon>
        <taxon>Phallomycetidae</taxon>
        <taxon>Geastrales</taxon>
        <taxon>Sphaerobolaceae</taxon>
        <taxon>Sphaerobolus</taxon>
    </lineage>
</organism>
<dbReference type="PROSITE" id="PS50075">
    <property type="entry name" value="CARRIER"/>
    <property type="match status" value="1"/>
</dbReference>
<proteinExistence type="predicted"/>
<keyword evidence="1" id="KW-0436">Ligase</keyword>
<dbReference type="SUPFAM" id="SSF47336">
    <property type="entry name" value="ACP-like"/>
    <property type="match status" value="1"/>
</dbReference>
<dbReference type="HOGENOM" id="CLU_1161771_0_0_1"/>
<evidence type="ECO:0000259" key="3">
    <source>
        <dbReference type="PROSITE" id="PS50075"/>
    </source>
</evidence>
<dbReference type="GO" id="GO:0047527">
    <property type="term" value="F:2,3-dihydroxybenzoate-serine ligase activity"/>
    <property type="evidence" value="ECO:0007669"/>
    <property type="project" value="TreeGrafter"/>
</dbReference>
<dbReference type="Gene3D" id="1.10.1200.10">
    <property type="entry name" value="ACP-like"/>
    <property type="match status" value="1"/>
</dbReference>
<dbReference type="OrthoDB" id="408177at2759"/>
<evidence type="ECO:0000256" key="2">
    <source>
        <dbReference type="ARBA" id="ARBA00023268"/>
    </source>
</evidence>
<accession>A0A0C9UXD9</accession>
<name>A0A0C9UXD9_SPHS4</name>
<protein>
    <recommendedName>
        <fullName evidence="3">Carrier domain-containing protein</fullName>
    </recommendedName>
</protein>
<evidence type="ECO:0000313" key="5">
    <source>
        <dbReference type="Proteomes" id="UP000054279"/>
    </source>
</evidence>
<dbReference type="GO" id="GO:0043041">
    <property type="term" value="P:amino acid activation for nonribosomal peptide biosynthetic process"/>
    <property type="evidence" value="ECO:0007669"/>
    <property type="project" value="TreeGrafter"/>
</dbReference>
<dbReference type="PANTHER" id="PTHR45527:SF1">
    <property type="entry name" value="FATTY ACID SYNTHASE"/>
    <property type="match status" value="1"/>
</dbReference>
<dbReference type="EMBL" id="KN837270">
    <property type="protein sequence ID" value="KIJ30031.1"/>
    <property type="molecule type" value="Genomic_DNA"/>
</dbReference>
<evidence type="ECO:0000313" key="4">
    <source>
        <dbReference type="EMBL" id="KIJ30031.1"/>
    </source>
</evidence>
<dbReference type="PANTHER" id="PTHR45527">
    <property type="entry name" value="NONRIBOSOMAL PEPTIDE SYNTHETASE"/>
    <property type="match status" value="1"/>
</dbReference>
<dbReference type="GO" id="GO:0031177">
    <property type="term" value="F:phosphopantetheine binding"/>
    <property type="evidence" value="ECO:0007669"/>
    <property type="project" value="TreeGrafter"/>
</dbReference>
<dbReference type="AlphaFoldDB" id="A0A0C9UXD9"/>
<dbReference type="Pfam" id="PF00668">
    <property type="entry name" value="Condensation"/>
    <property type="match status" value="1"/>
</dbReference>
<dbReference type="InterPro" id="IPR001242">
    <property type="entry name" value="Condensation_dom"/>
</dbReference>
<reference evidence="4 5" key="1">
    <citation type="submission" date="2014-06" db="EMBL/GenBank/DDBJ databases">
        <title>Evolutionary Origins and Diversification of the Mycorrhizal Mutualists.</title>
        <authorList>
            <consortium name="DOE Joint Genome Institute"/>
            <consortium name="Mycorrhizal Genomics Consortium"/>
            <person name="Kohler A."/>
            <person name="Kuo A."/>
            <person name="Nagy L.G."/>
            <person name="Floudas D."/>
            <person name="Copeland A."/>
            <person name="Barry K.W."/>
            <person name="Cichocki N."/>
            <person name="Veneault-Fourrey C."/>
            <person name="LaButti K."/>
            <person name="Lindquist E.A."/>
            <person name="Lipzen A."/>
            <person name="Lundell T."/>
            <person name="Morin E."/>
            <person name="Murat C."/>
            <person name="Riley R."/>
            <person name="Ohm R."/>
            <person name="Sun H."/>
            <person name="Tunlid A."/>
            <person name="Henrissat B."/>
            <person name="Grigoriev I.V."/>
            <person name="Hibbett D.S."/>
            <person name="Martin F."/>
        </authorList>
    </citation>
    <scope>NUCLEOTIDE SEQUENCE [LARGE SCALE GENOMIC DNA]</scope>
    <source>
        <strain evidence="4 5">SS14</strain>
    </source>
</reference>